<dbReference type="InterPro" id="IPR019801">
    <property type="entry name" value="Glyco_hydro_35_CS"/>
</dbReference>
<dbReference type="GO" id="GO:0005975">
    <property type="term" value="P:carbohydrate metabolic process"/>
    <property type="evidence" value="ECO:0007669"/>
    <property type="project" value="InterPro"/>
</dbReference>
<feature type="chain" id="PRO_5033342644" description="Beta-galactosidase" evidence="9">
    <location>
        <begin position="20"/>
        <end position="639"/>
    </location>
</feature>
<dbReference type="EMBL" id="UFQT01000478">
    <property type="protein sequence ID" value="SSX24651.1"/>
    <property type="molecule type" value="Genomic_DNA"/>
</dbReference>
<dbReference type="Pfam" id="PF21467">
    <property type="entry name" value="BetaGal_gal-bd"/>
    <property type="match status" value="1"/>
</dbReference>
<dbReference type="EC" id="3.2.1.23" evidence="7"/>
<feature type="active site" description="Nucleophile" evidence="6">
    <location>
        <position position="269"/>
    </location>
</feature>
<keyword evidence="5 7" id="KW-0326">Glycosidase</keyword>
<evidence type="ECO:0000256" key="2">
    <source>
        <dbReference type="ARBA" id="ARBA00022729"/>
    </source>
</evidence>
<sequence length="639" mass="72927">MKKWINLIVILIGISLINSEVSEKSTPDSRSFVVDWNNDRFLKDGEPFRFVGGSFHYFRAMRETWKHKLRTMRAAGLNAVTTYVEWSLHNPKEDVYVWAGIADLEYFIKVAAEEDLYVILRPGPYICAERDMGGFPYWLLTKYPSIKLRTYDEDYLREVAKWYDVLMPKMEKYLYGNGGPIIMVQVENEYGSFGTTDQNYKRWLKELTERYVGDAAVLFTNDGPSQTPRGYIEGVLATLDFGAASNREIDNFFLTLRKYMPKGPLVNIEYYPGWLTHWQENMQRVDTAPVAYSLRYMLQKNASVNFYMWYGGTNFGFTAGANDGGPGKYNADVTSYDYDAPMTEAGDITPKYLALRDVIGEFLPLPQIPIPSVSQKLKYGPVLLKPISVLLSNFARRRLSSGVVESLLPLSFEALDQYSGLVLYETLLPKTNRDPVKFHVEKVNDRAYVYVDRNFIGILSRENQVNSLSIPAGLGTKLQVLVENQGRINYGIPNDFKGLLGNTYYNDEMLTGWNMTKFPLENVSDIEKMIQTYLQQPILSTSHGKSFVRTGPTFFHGTFNLTRDQLHDTYLNPTGWGKGIAFLNGFNLGRYWPLVGPQINLYVPKEVLKEGENNLVLLEYQKVSDASSVVFDNHESLDG</sequence>
<evidence type="ECO:0000259" key="11">
    <source>
        <dbReference type="Pfam" id="PF21317"/>
    </source>
</evidence>
<feature type="active site" description="Proton donor" evidence="6">
    <location>
        <position position="189"/>
    </location>
</feature>
<evidence type="ECO:0000256" key="3">
    <source>
        <dbReference type="ARBA" id="ARBA00022801"/>
    </source>
</evidence>
<evidence type="ECO:0000313" key="14">
    <source>
        <dbReference type="EMBL" id="SSX24651.1"/>
    </source>
</evidence>
<dbReference type="InterPro" id="IPR048912">
    <property type="entry name" value="BetaGal1-like_ABD1"/>
</dbReference>
<evidence type="ECO:0000256" key="4">
    <source>
        <dbReference type="ARBA" id="ARBA00023180"/>
    </source>
</evidence>
<evidence type="ECO:0000256" key="5">
    <source>
        <dbReference type="ARBA" id="ARBA00023295"/>
    </source>
</evidence>
<keyword evidence="3 7" id="KW-0378">Hydrolase</keyword>
<dbReference type="OMA" id="FWNIHEQ"/>
<evidence type="ECO:0000256" key="7">
    <source>
        <dbReference type="RuleBase" id="RU000675"/>
    </source>
</evidence>
<feature type="signal peptide" evidence="9">
    <location>
        <begin position="1"/>
        <end position="19"/>
    </location>
</feature>
<dbReference type="Gene3D" id="3.20.20.80">
    <property type="entry name" value="Glycosidases"/>
    <property type="match status" value="1"/>
</dbReference>
<dbReference type="PROSITE" id="PS01182">
    <property type="entry name" value="GLYCOSYL_HYDROL_F35"/>
    <property type="match status" value="1"/>
</dbReference>
<feature type="domain" description="Glycoside hydrolase 35 catalytic" evidence="10">
    <location>
        <begin position="41"/>
        <end position="361"/>
    </location>
</feature>
<dbReference type="Pfam" id="PF01301">
    <property type="entry name" value="Glyco_hydro_35"/>
    <property type="match status" value="1"/>
</dbReference>
<dbReference type="InterPro" id="IPR001944">
    <property type="entry name" value="Glycoside_Hdrlase_35"/>
</dbReference>
<dbReference type="InterPro" id="IPR048913">
    <property type="entry name" value="BetaGal_gal-bd"/>
</dbReference>
<dbReference type="PIRSF" id="PIRSF006336">
    <property type="entry name" value="B-gal"/>
    <property type="match status" value="1"/>
</dbReference>
<comment type="similarity">
    <text evidence="1 8">Belongs to the glycosyl hydrolase 35 family.</text>
</comment>
<evidence type="ECO:0000259" key="10">
    <source>
        <dbReference type="Pfam" id="PF01301"/>
    </source>
</evidence>
<accession>A0A336KH92</accession>
<proteinExistence type="inferred from homology"/>
<keyword evidence="4" id="KW-0325">Glycoprotein</keyword>
<evidence type="ECO:0000259" key="12">
    <source>
        <dbReference type="Pfam" id="PF21467"/>
    </source>
</evidence>
<dbReference type="PRINTS" id="PR00742">
    <property type="entry name" value="GLHYDRLASE35"/>
</dbReference>
<dbReference type="PANTHER" id="PTHR23421">
    <property type="entry name" value="BETA-GALACTOSIDASE RELATED"/>
    <property type="match status" value="1"/>
</dbReference>
<dbReference type="SUPFAM" id="SSF51445">
    <property type="entry name" value="(Trans)glycosidases"/>
    <property type="match status" value="1"/>
</dbReference>
<dbReference type="FunFam" id="3.20.20.80:FF:000017">
    <property type="entry name" value="Beta-galactosidase"/>
    <property type="match status" value="1"/>
</dbReference>
<dbReference type="InterPro" id="IPR031330">
    <property type="entry name" value="Gly_Hdrlase_35_cat"/>
</dbReference>
<reference evidence="13" key="1">
    <citation type="submission" date="2018-04" db="EMBL/GenBank/DDBJ databases">
        <authorList>
            <person name="Go L.Y."/>
            <person name="Mitchell J.A."/>
        </authorList>
    </citation>
    <scope>NUCLEOTIDE SEQUENCE</scope>
    <source>
        <tissue evidence="13">Whole organism</tissue>
    </source>
</reference>
<name>A0A336KH92_CULSO</name>
<evidence type="ECO:0000256" key="1">
    <source>
        <dbReference type="ARBA" id="ARBA00009809"/>
    </source>
</evidence>
<gene>
    <name evidence="13" type="primary">CSON011159</name>
</gene>
<comment type="catalytic activity">
    <reaction evidence="7">
        <text>Hydrolysis of terminal non-reducing beta-D-galactose residues in beta-D-galactosides.</text>
        <dbReference type="EC" id="3.2.1.23"/>
    </reaction>
</comment>
<evidence type="ECO:0000313" key="13">
    <source>
        <dbReference type="EMBL" id="SSX04286.1"/>
    </source>
</evidence>
<dbReference type="InterPro" id="IPR017853">
    <property type="entry name" value="GH"/>
</dbReference>
<dbReference type="InterPro" id="IPR026283">
    <property type="entry name" value="B-gal_1-like"/>
</dbReference>
<evidence type="ECO:0000256" key="8">
    <source>
        <dbReference type="RuleBase" id="RU003679"/>
    </source>
</evidence>
<feature type="domain" description="Beta-galactosidase 1-like first all-beta" evidence="11">
    <location>
        <begin position="409"/>
        <end position="517"/>
    </location>
</feature>
<keyword evidence="2 9" id="KW-0732">Signal</keyword>
<dbReference type="InterPro" id="IPR008979">
    <property type="entry name" value="Galactose-bd-like_sf"/>
</dbReference>
<dbReference type="Pfam" id="PF21317">
    <property type="entry name" value="BetaGal_ABD_1"/>
    <property type="match status" value="1"/>
</dbReference>
<protein>
    <recommendedName>
        <fullName evidence="7">Beta-galactosidase</fullName>
        <ecNumber evidence="7">3.2.1.23</ecNumber>
    </recommendedName>
</protein>
<dbReference type="AlphaFoldDB" id="A0A336KH92"/>
<dbReference type="FunFam" id="2.60.120.260:FF:000021">
    <property type="entry name" value="Beta-galactosidase"/>
    <property type="match status" value="1"/>
</dbReference>
<dbReference type="VEuPathDB" id="VectorBase:CSON011159"/>
<organism evidence="13">
    <name type="scientific">Culicoides sonorensis</name>
    <name type="common">Biting midge</name>
    <dbReference type="NCBI Taxonomy" id="179676"/>
    <lineage>
        <taxon>Eukaryota</taxon>
        <taxon>Metazoa</taxon>
        <taxon>Ecdysozoa</taxon>
        <taxon>Arthropoda</taxon>
        <taxon>Hexapoda</taxon>
        <taxon>Insecta</taxon>
        <taxon>Pterygota</taxon>
        <taxon>Neoptera</taxon>
        <taxon>Endopterygota</taxon>
        <taxon>Diptera</taxon>
        <taxon>Nematocera</taxon>
        <taxon>Chironomoidea</taxon>
        <taxon>Ceratopogonidae</taxon>
        <taxon>Ceratopogoninae</taxon>
        <taxon>Culicoides</taxon>
        <taxon>Monoculicoides</taxon>
    </lineage>
</organism>
<dbReference type="GO" id="GO:0004565">
    <property type="term" value="F:beta-galactosidase activity"/>
    <property type="evidence" value="ECO:0007669"/>
    <property type="project" value="UniProtKB-EC"/>
</dbReference>
<dbReference type="EMBL" id="UFQS01000478">
    <property type="protein sequence ID" value="SSX04286.1"/>
    <property type="molecule type" value="Genomic_DNA"/>
</dbReference>
<feature type="domain" description="Beta-galactosidase galactose-binding" evidence="12">
    <location>
        <begin position="552"/>
        <end position="613"/>
    </location>
</feature>
<dbReference type="Gene3D" id="2.60.120.260">
    <property type="entry name" value="Galactose-binding domain-like"/>
    <property type="match status" value="2"/>
</dbReference>
<evidence type="ECO:0000256" key="6">
    <source>
        <dbReference type="PIRSR" id="PIRSR006336-1"/>
    </source>
</evidence>
<reference evidence="14" key="2">
    <citation type="submission" date="2018-07" db="EMBL/GenBank/DDBJ databases">
        <authorList>
            <person name="Quirk P.G."/>
            <person name="Krulwich T.A."/>
        </authorList>
    </citation>
    <scope>NUCLEOTIDE SEQUENCE</scope>
</reference>
<evidence type="ECO:0000256" key="9">
    <source>
        <dbReference type="SAM" id="SignalP"/>
    </source>
</evidence>
<dbReference type="SUPFAM" id="SSF49785">
    <property type="entry name" value="Galactose-binding domain-like"/>
    <property type="match status" value="1"/>
</dbReference>